<dbReference type="GeneID" id="17044774"/>
<dbReference type="GO" id="GO:0000287">
    <property type="term" value="F:magnesium ion binding"/>
    <property type="evidence" value="ECO:0007669"/>
    <property type="project" value="InterPro"/>
</dbReference>
<dbReference type="AlphaFoldDB" id="I0Z7Z5"/>
<evidence type="ECO:0000256" key="1">
    <source>
        <dbReference type="ARBA" id="ARBA00001946"/>
    </source>
</evidence>
<dbReference type="InterPro" id="IPR036649">
    <property type="entry name" value="Pyrophosphatase_sf"/>
</dbReference>
<reference evidence="8 9" key="1">
    <citation type="journal article" date="2012" name="Genome Biol.">
        <title>The genome of the polar eukaryotic microalga coccomyxa subellipsoidea reveals traits of cold adaptation.</title>
        <authorList>
            <person name="Blanc G."/>
            <person name="Agarkova I."/>
            <person name="Grimwood J."/>
            <person name="Kuo A."/>
            <person name="Brueggeman A."/>
            <person name="Dunigan D."/>
            <person name="Gurnon J."/>
            <person name="Ladunga I."/>
            <person name="Lindquist E."/>
            <person name="Lucas S."/>
            <person name="Pangilinan J."/>
            <person name="Proschold T."/>
            <person name="Salamov A."/>
            <person name="Schmutz J."/>
            <person name="Weeks D."/>
            <person name="Yamada T."/>
            <person name="Claverie J.M."/>
            <person name="Grigoriev I."/>
            <person name="Van Etten J."/>
            <person name="Lomsadze A."/>
            <person name="Borodovsky M."/>
        </authorList>
    </citation>
    <scope>NUCLEOTIDE SEQUENCE [LARGE SCALE GENOMIC DNA]</scope>
    <source>
        <strain evidence="8 9">C-169</strain>
    </source>
</reference>
<dbReference type="GO" id="GO:0005737">
    <property type="term" value="C:cytoplasm"/>
    <property type="evidence" value="ECO:0007669"/>
    <property type="project" value="InterPro"/>
</dbReference>
<evidence type="ECO:0000313" key="8">
    <source>
        <dbReference type="EMBL" id="EIE26764.1"/>
    </source>
</evidence>
<gene>
    <name evidence="8" type="ORF">COCSUDRAFT_12357</name>
</gene>
<dbReference type="GO" id="GO:0006796">
    <property type="term" value="P:phosphate-containing compound metabolic process"/>
    <property type="evidence" value="ECO:0007669"/>
    <property type="project" value="InterPro"/>
</dbReference>
<dbReference type="EC" id="3.6.1.1" evidence="3"/>
<comment type="similarity">
    <text evidence="2">Belongs to the PPase family.</text>
</comment>
<dbReference type="OrthoDB" id="1608002at2759"/>
<dbReference type="PROSITE" id="PS00387">
    <property type="entry name" value="PPASE"/>
    <property type="match status" value="1"/>
</dbReference>
<accession>I0Z7Z5</accession>
<organism evidence="8 9">
    <name type="scientific">Coccomyxa subellipsoidea (strain C-169)</name>
    <name type="common">Green microalga</name>
    <dbReference type="NCBI Taxonomy" id="574566"/>
    <lineage>
        <taxon>Eukaryota</taxon>
        <taxon>Viridiplantae</taxon>
        <taxon>Chlorophyta</taxon>
        <taxon>core chlorophytes</taxon>
        <taxon>Trebouxiophyceae</taxon>
        <taxon>Trebouxiophyceae incertae sedis</taxon>
        <taxon>Coccomyxaceae</taxon>
        <taxon>Coccomyxa</taxon>
        <taxon>Coccomyxa subellipsoidea</taxon>
    </lineage>
</organism>
<keyword evidence="5" id="KW-0378">Hydrolase</keyword>
<dbReference type="Proteomes" id="UP000007264">
    <property type="component" value="Unassembled WGS sequence"/>
</dbReference>
<dbReference type="CDD" id="cd00412">
    <property type="entry name" value="pyrophosphatase"/>
    <property type="match status" value="1"/>
</dbReference>
<comment type="cofactor">
    <cofactor evidence="1">
        <name>Mg(2+)</name>
        <dbReference type="ChEBI" id="CHEBI:18420"/>
    </cofactor>
</comment>
<evidence type="ECO:0000256" key="4">
    <source>
        <dbReference type="ARBA" id="ARBA00022723"/>
    </source>
</evidence>
<keyword evidence="9" id="KW-1185">Reference proteome</keyword>
<name>I0Z7Z5_COCSC</name>
<dbReference type="EMBL" id="AGSI01000002">
    <property type="protein sequence ID" value="EIE26764.1"/>
    <property type="molecule type" value="Genomic_DNA"/>
</dbReference>
<evidence type="ECO:0000313" key="9">
    <source>
        <dbReference type="Proteomes" id="UP000007264"/>
    </source>
</evidence>
<comment type="catalytic activity">
    <reaction evidence="7">
        <text>diphosphate + H2O = 2 phosphate + H(+)</text>
        <dbReference type="Rhea" id="RHEA:24576"/>
        <dbReference type="ChEBI" id="CHEBI:15377"/>
        <dbReference type="ChEBI" id="CHEBI:15378"/>
        <dbReference type="ChEBI" id="CHEBI:33019"/>
        <dbReference type="ChEBI" id="CHEBI:43474"/>
        <dbReference type="EC" id="3.6.1.1"/>
    </reaction>
</comment>
<protein>
    <recommendedName>
        <fullName evidence="3">inorganic diphosphatase</fullName>
        <ecNumber evidence="3">3.6.1.1</ecNumber>
    </recommendedName>
</protein>
<dbReference type="GO" id="GO:0004427">
    <property type="term" value="F:inorganic diphosphate phosphatase activity"/>
    <property type="evidence" value="ECO:0007669"/>
    <property type="project" value="UniProtKB-EC"/>
</dbReference>
<dbReference type="KEGG" id="csl:COCSUDRAFT_12357"/>
<dbReference type="SUPFAM" id="SSF50324">
    <property type="entry name" value="Inorganic pyrophosphatase"/>
    <property type="match status" value="1"/>
</dbReference>
<dbReference type="Pfam" id="PF00719">
    <property type="entry name" value="Pyrophosphatase"/>
    <property type="match status" value="1"/>
</dbReference>
<sequence>VSPWHDVALRNEDGTLNFVCEIPKDTSAKFEVATGEERNPIKQDVKKGVPRFYPYTIPWNYGMLPQTWEDPQAAHADIPGVGGDNDPVDVVEIGGTPLETAGVYTVKALGAYAMIDSGELDWKIICIRSDHPLAPKLNDITDVERELPGELEKIMMWFRDYKIPDGKPPNAFGFDSKPVNESYAQAVVEETHQAYSQLHSGARPNDGELSLR</sequence>
<comment type="caution">
    <text evidence="8">The sequence shown here is derived from an EMBL/GenBank/DDBJ whole genome shotgun (WGS) entry which is preliminary data.</text>
</comment>
<proteinExistence type="inferred from homology"/>
<keyword evidence="4" id="KW-0479">Metal-binding</keyword>
<dbReference type="eggNOG" id="KOG1626">
    <property type="taxonomic scope" value="Eukaryota"/>
</dbReference>
<evidence type="ECO:0000256" key="6">
    <source>
        <dbReference type="ARBA" id="ARBA00022842"/>
    </source>
</evidence>
<evidence type="ECO:0000256" key="3">
    <source>
        <dbReference type="ARBA" id="ARBA00012146"/>
    </source>
</evidence>
<dbReference type="RefSeq" id="XP_005651308.1">
    <property type="nucleotide sequence ID" value="XM_005651251.1"/>
</dbReference>
<evidence type="ECO:0000256" key="2">
    <source>
        <dbReference type="ARBA" id="ARBA00006220"/>
    </source>
</evidence>
<evidence type="ECO:0000256" key="5">
    <source>
        <dbReference type="ARBA" id="ARBA00022801"/>
    </source>
</evidence>
<evidence type="ECO:0000256" key="7">
    <source>
        <dbReference type="ARBA" id="ARBA00047820"/>
    </source>
</evidence>
<dbReference type="STRING" id="574566.I0Z7Z5"/>
<keyword evidence="6" id="KW-0460">Magnesium</keyword>
<dbReference type="InterPro" id="IPR008162">
    <property type="entry name" value="Pyrophosphatase"/>
</dbReference>
<dbReference type="PANTHER" id="PTHR10286">
    <property type="entry name" value="INORGANIC PYROPHOSPHATASE"/>
    <property type="match status" value="1"/>
</dbReference>
<feature type="non-terminal residue" evidence="8">
    <location>
        <position position="1"/>
    </location>
</feature>
<dbReference type="Gene3D" id="3.90.80.10">
    <property type="entry name" value="Inorganic pyrophosphatase"/>
    <property type="match status" value="1"/>
</dbReference>